<sequence length="348" mass="38964">MALPSRLRPILALAGVVQAAGPPPSARSRVETRALADGAHVCPAPGGVYSSGSALGLSARDVKHVAIAFHGQFLHGRTPTKQASAVLPPAWGDSAAARTWPVAFDAFVSTSTQQLEHRPCVAVDGQQLCERLQNKGGFRFAQCELRPYNGTTYIRWAFDMGLPWRDAARFSLYPHRVLSDFHTIACALERVRAHEARAGAQYDLIGVTRMDVFFYFLRALPPFGAPDSWYESVQRARVIGKRSAHKPLWEDRFVLGRRDEMLTMGQLVQKLAHNFVRLGNLSYPEAQLHAHFADDVLRIPGRKRKALRPFEAYMAIEGFKQNKGKFRKFFIEPPADIPIATRWRRHSV</sequence>
<organism evidence="2 3">
    <name type="scientific">Diacronema lutheri</name>
    <name type="common">Unicellular marine alga</name>
    <name type="synonym">Monochrysis lutheri</name>
    <dbReference type="NCBI Taxonomy" id="2081491"/>
    <lineage>
        <taxon>Eukaryota</taxon>
        <taxon>Haptista</taxon>
        <taxon>Haptophyta</taxon>
        <taxon>Pavlovophyceae</taxon>
        <taxon>Pavlovales</taxon>
        <taxon>Pavlovaceae</taxon>
        <taxon>Diacronema</taxon>
    </lineage>
</organism>
<dbReference type="EMBL" id="JAGTXO010000005">
    <property type="protein sequence ID" value="KAG8468051.1"/>
    <property type="molecule type" value="Genomic_DNA"/>
</dbReference>
<comment type="caution">
    <text evidence="2">The sequence shown here is derived from an EMBL/GenBank/DDBJ whole genome shotgun (WGS) entry which is preliminary data.</text>
</comment>
<name>A0A8J6CEE6_DIALT</name>
<keyword evidence="3" id="KW-1185">Reference proteome</keyword>
<proteinExistence type="predicted"/>
<protein>
    <submittedName>
        <fullName evidence="2">Uncharacterized protein</fullName>
    </submittedName>
</protein>
<feature type="signal peptide" evidence="1">
    <location>
        <begin position="1"/>
        <end position="19"/>
    </location>
</feature>
<dbReference type="OrthoDB" id="10386518at2759"/>
<accession>A0A8J6CEE6</accession>
<dbReference type="AlphaFoldDB" id="A0A8J6CEE6"/>
<feature type="chain" id="PRO_5035323662" evidence="1">
    <location>
        <begin position="20"/>
        <end position="348"/>
    </location>
</feature>
<keyword evidence="1" id="KW-0732">Signal</keyword>
<evidence type="ECO:0000313" key="3">
    <source>
        <dbReference type="Proteomes" id="UP000751190"/>
    </source>
</evidence>
<evidence type="ECO:0000256" key="1">
    <source>
        <dbReference type="SAM" id="SignalP"/>
    </source>
</evidence>
<evidence type="ECO:0000313" key="2">
    <source>
        <dbReference type="EMBL" id="KAG8468051.1"/>
    </source>
</evidence>
<reference evidence="2" key="1">
    <citation type="submission" date="2021-05" db="EMBL/GenBank/DDBJ databases">
        <title>The genome of the haptophyte Pavlova lutheri (Diacronema luteri, Pavlovales) - a model for lipid biosynthesis in eukaryotic algae.</title>
        <authorList>
            <person name="Hulatt C.J."/>
            <person name="Posewitz M.C."/>
        </authorList>
    </citation>
    <scope>NUCLEOTIDE SEQUENCE</scope>
    <source>
        <strain evidence="2">NIVA-4/92</strain>
    </source>
</reference>
<gene>
    <name evidence="2" type="ORF">KFE25_007103</name>
</gene>
<dbReference type="Proteomes" id="UP000751190">
    <property type="component" value="Unassembled WGS sequence"/>
</dbReference>